<dbReference type="OrthoDB" id="2622285at2"/>
<dbReference type="InterPro" id="IPR036388">
    <property type="entry name" value="WH-like_DNA-bd_sf"/>
</dbReference>
<comment type="caution">
    <text evidence="1">The sequence shown here is derived from an EMBL/GenBank/DDBJ whole genome shotgun (WGS) entry which is preliminary data.</text>
</comment>
<proteinExistence type="predicted"/>
<name>E0NJ85_9FIRM</name>
<dbReference type="GO" id="GO:0006313">
    <property type="term" value="P:DNA transposition"/>
    <property type="evidence" value="ECO:0007669"/>
    <property type="project" value="InterPro"/>
</dbReference>
<dbReference type="GO" id="GO:0004803">
    <property type="term" value="F:transposase activity"/>
    <property type="evidence" value="ECO:0007669"/>
    <property type="project" value="InterPro"/>
</dbReference>
<sequence length="90" mass="11069">MSKEKIRTFTPEFKYKIVMLKFKNIPIKEICEKYDLDPQTVHRWVKEFKAKGMSGWEEQDKKLKMQKRIKELEMEIEIMKLFNEHFGKNK</sequence>
<accession>E0NJ85</accession>
<dbReference type="EMBL" id="AEEH01000014">
    <property type="protein sequence ID" value="EFM26204.1"/>
    <property type="molecule type" value="Genomic_DNA"/>
</dbReference>
<dbReference type="SUPFAM" id="SSF46689">
    <property type="entry name" value="Homeodomain-like"/>
    <property type="match status" value="1"/>
</dbReference>
<dbReference type="RefSeq" id="WP_008901060.1">
    <property type="nucleotide sequence ID" value="NZ_GL397071.1"/>
</dbReference>
<gene>
    <name evidence="1" type="ORF">HMPREF9225_0224</name>
</gene>
<dbReference type="AlphaFoldDB" id="E0NJ85"/>
<dbReference type="Pfam" id="PF01527">
    <property type="entry name" value="HTH_Tnp_1"/>
    <property type="match status" value="1"/>
</dbReference>
<dbReference type="STRING" id="862517.HMPREF9225_0224"/>
<protein>
    <submittedName>
        <fullName evidence="1">Transposase</fullName>
    </submittedName>
</protein>
<reference evidence="1 2" key="1">
    <citation type="submission" date="2010-07" db="EMBL/GenBank/DDBJ databases">
        <authorList>
            <person name="Muzny D."/>
            <person name="Qin X."/>
            <person name="Deng J."/>
            <person name="Jiang H."/>
            <person name="Liu Y."/>
            <person name="Qu J."/>
            <person name="Song X.-Z."/>
            <person name="Zhang L."/>
            <person name="Thornton R."/>
            <person name="Coyle M."/>
            <person name="Francisco L."/>
            <person name="Jackson L."/>
            <person name="Javaid M."/>
            <person name="Korchina V."/>
            <person name="Kovar C."/>
            <person name="Mata R."/>
            <person name="Mathew T."/>
            <person name="Ngo R."/>
            <person name="Nguyen L."/>
            <person name="Nguyen N."/>
            <person name="Okwuonu G."/>
            <person name="Ongeri F."/>
            <person name="Pham C."/>
            <person name="Simmons D."/>
            <person name="Wilczek-Boney K."/>
            <person name="Hale W."/>
            <person name="Jakkamsetti A."/>
            <person name="Pham P."/>
            <person name="Ruth R."/>
            <person name="San Lucas F."/>
            <person name="Warren J."/>
            <person name="Zhang J."/>
            <person name="Zhao Z."/>
            <person name="Zhou C."/>
            <person name="Zhu D."/>
            <person name="Lee S."/>
            <person name="Bess C."/>
            <person name="Blankenburg K."/>
            <person name="Forbes L."/>
            <person name="Fu Q."/>
            <person name="Gubbala S."/>
            <person name="Hirani K."/>
            <person name="Jayaseelan J.C."/>
            <person name="Lara F."/>
            <person name="Munidasa M."/>
            <person name="Palculict T."/>
            <person name="Patil S."/>
            <person name="Pu L.-L."/>
            <person name="Saada N."/>
            <person name="Tang L."/>
            <person name="Weissenberger G."/>
            <person name="Zhu Y."/>
            <person name="Hemphill L."/>
            <person name="Shang Y."/>
            <person name="Youmans B."/>
            <person name="Ayvaz T."/>
            <person name="Ross M."/>
            <person name="Santibanez J."/>
            <person name="Aqrawi P."/>
            <person name="Gross S."/>
            <person name="Joshi V."/>
            <person name="Fowler G."/>
            <person name="Nazareth L."/>
            <person name="Reid J."/>
            <person name="Worley K."/>
            <person name="Petrosino J."/>
            <person name="Highlander S."/>
            <person name="Gibbs R."/>
        </authorList>
    </citation>
    <scope>NUCLEOTIDE SEQUENCE [LARGE SCALE GENOMIC DNA]</scope>
    <source>
        <strain evidence="1 2">ATCC BAA-1640</strain>
    </source>
</reference>
<organism evidence="1 2">
    <name type="scientific">Peptoniphilus duerdenii ATCC BAA-1640</name>
    <dbReference type="NCBI Taxonomy" id="862517"/>
    <lineage>
        <taxon>Bacteria</taxon>
        <taxon>Bacillati</taxon>
        <taxon>Bacillota</taxon>
        <taxon>Tissierellia</taxon>
        <taxon>Tissierellales</taxon>
        <taxon>Peptoniphilaceae</taxon>
        <taxon>Peptoniphilus</taxon>
    </lineage>
</organism>
<dbReference type="HOGENOM" id="CLU_027402_33_1_9"/>
<dbReference type="GO" id="GO:0003677">
    <property type="term" value="F:DNA binding"/>
    <property type="evidence" value="ECO:0007669"/>
    <property type="project" value="InterPro"/>
</dbReference>
<dbReference type="InterPro" id="IPR009057">
    <property type="entry name" value="Homeodomain-like_sf"/>
</dbReference>
<dbReference type="InterPro" id="IPR002514">
    <property type="entry name" value="Transposase_8"/>
</dbReference>
<evidence type="ECO:0000313" key="2">
    <source>
        <dbReference type="Proteomes" id="UP000003280"/>
    </source>
</evidence>
<keyword evidence="2" id="KW-1185">Reference proteome</keyword>
<dbReference type="Proteomes" id="UP000003280">
    <property type="component" value="Unassembled WGS sequence"/>
</dbReference>
<dbReference type="Gene3D" id="1.10.10.10">
    <property type="entry name" value="Winged helix-like DNA-binding domain superfamily/Winged helix DNA-binding domain"/>
    <property type="match status" value="1"/>
</dbReference>
<evidence type="ECO:0000313" key="1">
    <source>
        <dbReference type="EMBL" id="EFM26204.1"/>
    </source>
</evidence>